<dbReference type="Proteomes" id="UP000216998">
    <property type="component" value="Unassembled WGS sequence"/>
</dbReference>
<gene>
    <name evidence="2" type="ORF">CHU95_20235</name>
</gene>
<dbReference type="Gene3D" id="3.40.50.2000">
    <property type="entry name" value="Glycogen Phosphorylase B"/>
    <property type="match status" value="1"/>
</dbReference>
<evidence type="ECO:0000313" key="3">
    <source>
        <dbReference type="Proteomes" id="UP000216998"/>
    </source>
</evidence>
<dbReference type="PANTHER" id="PTHR46656">
    <property type="entry name" value="PUTATIVE-RELATED"/>
    <property type="match status" value="1"/>
</dbReference>
<dbReference type="AlphaFoldDB" id="A0A255YQL7"/>
<keyword evidence="3" id="KW-1185">Reference proteome</keyword>
<organism evidence="2 3">
    <name type="scientific">Niveispirillum lacus</name>
    <dbReference type="NCBI Taxonomy" id="1981099"/>
    <lineage>
        <taxon>Bacteria</taxon>
        <taxon>Pseudomonadati</taxon>
        <taxon>Pseudomonadota</taxon>
        <taxon>Alphaproteobacteria</taxon>
        <taxon>Rhodospirillales</taxon>
        <taxon>Azospirillaceae</taxon>
        <taxon>Niveispirillum</taxon>
    </lineage>
</organism>
<evidence type="ECO:0000259" key="1">
    <source>
        <dbReference type="Pfam" id="PF00534"/>
    </source>
</evidence>
<dbReference type="PANTHER" id="PTHR46656:SF3">
    <property type="entry name" value="PUTATIVE-RELATED"/>
    <property type="match status" value="1"/>
</dbReference>
<dbReference type="RefSeq" id="WP_094458161.1">
    <property type="nucleotide sequence ID" value="NZ_NOXU01000032.1"/>
</dbReference>
<sequence>MAQNLALTWQLTEIHGWGLVGVHTALCLVDRQQPPLLLEKPAFITMRPSTREKLEGLMEGYHQISALSVKHGGRKLKLHDCTALHALGNGFVPGPPSELYHGGAGNIGVIAFEDTRLDAATLDRARLYDRIIVHSSFNRDLLLDRGLPDVRVALQGVDPTEMPLLPATGLFGDRFVVFSGGKIEYRKAQDVVLAAFRRFLERHPDALLVTAWHNAWPHTSADIAESTLTPTAPRIDKATFKLRITDWAADHGVPAKNFVDLGFLTRAQIAPILAECHAALFPNRCEGATNLVAMEAMACGVPVILSANTGHRDLIRDANCLALTLQTPLPDREGSRQGWCDSSVDEALAHLETLYANREAARAMADRGKIFIRTERTWRDFAENFIDAAA</sequence>
<feature type="domain" description="Glycosyl transferase family 1" evidence="1">
    <location>
        <begin position="169"/>
        <end position="319"/>
    </location>
</feature>
<accession>A0A255YQL7</accession>
<dbReference type="Pfam" id="PF00534">
    <property type="entry name" value="Glycos_transf_1"/>
    <property type="match status" value="1"/>
</dbReference>
<protein>
    <submittedName>
        <fullName evidence="2">Glycosyltransferase</fullName>
    </submittedName>
</protein>
<dbReference type="CDD" id="cd03801">
    <property type="entry name" value="GT4_PimA-like"/>
    <property type="match status" value="1"/>
</dbReference>
<dbReference type="EMBL" id="NOXU01000032">
    <property type="protein sequence ID" value="OYQ31481.1"/>
    <property type="molecule type" value="Genomic_DNA"/>
</dbReference>
<dbReference type="GO" id="GO:0016757">
    <property type="term" value="F:glycosyltransferase activity"/>
    <property type="evidence" value="ECO:0007669"/>
    <property type="project" value="InterPro"/>
</dbReference>
<dbReference type="SUPFAM" id="SSF53756">
    <property type="entry name" value="UDP-Glycosyltransferase/glycogen phosphorylase"/>
    <property type="match status" value="1"/>
</dbReference>
<evidence type="ECO:0000313" key="2">
    <source>
        <dbReference type="EMBL" id="OYQ31481.1"/>
    </source>
</evidence>
<comment type="caution">
    <text evidence="2">The sequence shown here is derived from an EMBL/GenBank/DDBJ whole genome shotgun (WGS) entry which is preliminary data.</text>
</comment>
<proteinExistence type="predicted"/>
<dbReference type="InterPro" id="IPR001296">
    <property type="entry name" value="Glyco_trans_1"/>
</dbReference>
<reference evidence="2 3" key="1">
    <citation type="submission" date="2017-07" db="EMBL/GenBank/DDBJ databases">
        <title>Niveispirillum cyanobacteriorum sp. nov., isolated from cyanobacterial aggregates in a eutrophic lake.</title>
        <authorList>
            <person name="Cai H."/>
        </authorList>
    </citation>
    <scope>NUCLEOTIDE SEQUENCE [LARGE SCALE GENOMIC DNA]</scope>
    <source>
        <strain evidence="3">TH1-14</strain>
    </source>
</reference>
<dbReference type="OrthoDB" id="9781738at2"/>
<keyword evidence="2" id="KW-0808">Transferase</keyword>
<name>A0A255YQL7_9PROT</name>